<feature type="compositionally biased region" description="Basic and acidic residues" evidence="1">
    <location>
        <begin position="1"/>
        <end position="13"/>
    </location>
</feature>
<feature type="compositionally biased region" description="Basic and acidic residues" evidence="1">
    <location>
        <begin position="40"/>
        <end position="63"/>
    </location>
</feature>
<dbReference type="InParanoid" id="A0A151GRN7"/>
<sequence>MDSGKDQQKKEGENQFSIQPIKDKIDAKAAPFLAHPGPPRTKEMPEQEGSKEDRQARKEALNK</sequence>
<evidence type="ECO:0000256" key="1">
    <source>
        <dbReference type="SAM" id="MobiDB-lite"/>
    </source>
</evidence>
<protein>
    <submittedName>
        <fullName evidence="2">Uncharacterized protein</fullName>
    </submittedName>
</protein>
<evidence type="ECO:0000313" key="2">
    <source>
        <dbReference type="EMBL" id="KYK59784.1"/>
    </source>
</evidence>
<accession>A0A151GRN7</accession>
<dbReference type="EMBL" id="LAYC01000001">
    <property type="protein sequence ID" value="KYK59784.1"/>
    <property type="molecule type" value="Genomic_DNA"/>
</dbReference>
<evidence type="ECO:0000313" key="3">
    <source>
        <dbReference type="Proteomes" id="UP000076580"/>
    </source>
</evidence>
<feature type="region of interest" description="Disordered" evidence="1">
    <location>
        <begin position="1"/>
        <end position="63"/>
    </location>
</feature>
<dbReference type="RefSeq" id="XP_040659136.1">
    <property type="nucleotide sequence ID" value="XM_040798253.1"/>
</dbReference>
<proteinExistence type="predicted"/>
<name>A0A151GRN7_DRECN</name>
<organism evidence="2 3">
    <name type="scientific">Drechmeria coniospora</name>
    <name type="common">Nematophagous fungus</name>
    <name type="synonym">Meria coniospora</name>
    <dbReference type="NCBI Taxonomy" id="98403"/>
    <lineage>
        <taxon>Eukaryota</taxon>
        <taxon>Fungi</taxon>
        <taxon>Dikarya</taxon>
        <taxon>Ascomycota</taxon>
        <taxon>Pezizomycotina</taxon>
        <taxon>Sordariomycetes</taxon>
        <taxon>Hypocreomycetidae</taxon>
        <taxon>Hypocreales</taxon>
        <taxon>Ophiocordycipitaceae</taxon>
        <taxon>Drechmeria</taxon>
    </lineage>
</organism>
<gene>
    <name evidence="2" type="ORF">DCS_00918</name>
</gene>
<dbReference type="Proteomes" id="UP000076580">
    <property type="component" value="Chromosome 01"/>
</dbReference>
<reference evidence="2 3" key="1">
    <citation type="journal article" date="2016" name="Sci. Rep.">
        <title>Insights into Adaptations to a Near-Obligate Nematode Endoparasitic Lifestyle from the Finished Genome of Drechmeria coniospora.</title>
        <authorList>
            <person name="Zhang L."/>
            <person name="Zhou Z."/>
            <person name="Guo Q."/>
            <person name="Fokkens L."/>
            <person name="Miskei M."/>
            <person name="Pocsi I."/>
            <person name="Zhang W."/>
            <person name="Chen M."/>
            <person name="Wang L."/>
            <person name="Sun Y."/>
            <person name="Donzelli B.G."/>
            <person name="Gibson D.M."/>
            <person name="Nelson D.R."/>
            <person name="Luo J.G."/>
            <person name="Rep M."/>
            <person name="Liu H."/>
            <person name="Yang S."/>
            <person name="Wang J."/>
            <person name="Krasnoff S.B."/>
            <person name="Xu Y."/>
            <person name="Molnar I."/>
            <person name="Lin M."/>
        </authorList>
    </citation>
    <scope>NUCLEOTIDE SEQUENCE [LARGE SCALE GENOMIC DNA]</scope>
    <source>
        <strain evidence="2 3">ARSEF 6962</strain>
    </source>
</reference>
<dbReference type="GeneID" id="63713561"/>
<dbReference type="AlphaFoldDB" id="A0A151GRN7"/>
<comment type="caution">
    <text evidence="2">The sequence shown here is derived from an EMBL/GenBank/DDBJ whole genome shotgun (WGS) entry which is preliminary data.</text>
</comment>
<keyword evidence="3" id="KW-1185">Reference proteome</keyword>